<reference evidence="5 6" key="1">
    <citation type="submission" date="2016-09" db="EMBL/GenBank/DDBJ databases">
        <authorList>
            <consortium name="Pathogen Informatics"/>
            <person name="Sun Q."/>
            <person name="Inoue M."/>
        </authorList>
    </citation>
    <scope>NUCLEOTIDE SEQUENCE [LARGE SCALE GENOMIC DNA]</scope>
    <source>
        <strain evidence="5 6">82C</strain>
    </source>
</reference>
<evidence type="ECO:0000313" key="7">
    <source>
        <dbReference type="Proteomes" id="UP000095768"/>
    </source>
</evidence>
<sequence length="208" mass="23517">MMKRTIERVLTWIGIALQLLGVIFVAIMMPLMGNSEFKDSFIQGMMEGDSSFAYQDGTDMFNVFSILMVVGLIVGIILLIVAIIAVFLIGKKNKVAGILLIIVGVISLPGNWISAILWLVAGIMLLVRKPKKPIYGKDEEGNYNPYIKDGSQVNEHNNSFVLSEDQKKREQETIKDEYSTSQDKNQDLKDFDDLDERSKKVQEDPYKY</sequence>
<keyword evidence="6" id="KW-1185">Reference proteome</keyword>
<dbReference type="Pfam" id="PF13273">
    <property type="entry name" value="DUF4064"/>
    <property type="match status" value="1"/>
</dbReference>
<dbReference type="Proteomes" id="UP000095768">
    <property type="component" value="Unassembled WGS sequence"/>
</dbReference>
<reference evidence="4 7" key="2">
    <citation type="submission" date="2016-09" db="EMBL/GenBank/DDBJ databases">
        <authorList>
            <consortium name="Pathogen Informatics"/>
        </authorList>
    </citation>
    <scope>NUCLEOTIDE SEQUENCE [LARGE SCALE GENOMIC DNA]</scope>
    <source>
        <strain evidence="4 7">82B</strain>
    </source>
</reference>
<evidence type="ECO:0000313" key="5">
    <source>
        <dbReference type="EMBL" id="SCS88385.1"/>
    </source>
</evidence>
<feature type="transmembrane region" description="Helical" evidence="2">
    <location>
        <begin position="63"/>
        <end position="89"/>
    </location>
</feature>
<evidence type="ECO:0000256" key="1">
    <source>
        <dbReference type="SAM" id="MobiDB-lite"/>
    </source>
</evidence>
<keyword evidence="2" id="KW-1133">Transmembrane helix</keyword>
<name>A0A1D4LQ44_9STAP</name>
<dbReference type="InterPro" id="IPR025273">
    <property type="entry name" value="DUF4064"/>
</dbReference>
<dbReference type="Proteomes" id="UP000095412">
    <property type="component" value="Unassembled WGS sequence"/>
</dbReference>
<dbReference type="EMBL" id="FMPG01000002">
    <property type="protein sequence ID" value="SCS64253.1"/>
    <property type="molecule type" value="Genomic_DNA"/>
</dbReference>
<evidence type="ECO:0000313" key="4">
    <source>
        <dbReference type="EMBL" id="SCS64253.1"/>
    </source>
</evidence>
<evidence type="ECO:0000256" key="2">
    <source>
        <dbReference type="SAM" id="Phobius"/>
    </source>
</evidence>
<feature type="region of interest" description="Disordered" evidence="1">
    <location>
        <begin position="160"/>
        <end position="208"/>
    </location>
</feature>
<feature type="transmembrane region" description="Helical" evidence="2">
    <location>
        <begin position="96"/>
        <end position="127"/>
    </location>
</feature>
<gene>
    <name evidence="4" type="ORF">SAMEA2297795_00880</name>
    <name evidence="5" type="ORF">SAMEA2297796_01323</name>
</gene>
<feature type="domain" description="DUF4064" evidence="3">
    <location>
        <begin position="3"/>
        <end position="109"/>
    </location>
</feature>
<dbReference type="EMBL" id="FMPI01000007">
    <property type="protein sequence ID" value="SCS88385.1"/>
    <property type="molecule type" value="Genomic_DNA"/>
</dbReference>
<dbReference type="AlphaFoldDB" id="A0A1D4LQ44"/>
<feature type="compositionally biased region" description="Basic and acidic residues" evidence="1">
    <location>
        <begin position="164"/>
        <end position="208"/>
    </location>
</feature>
<evidence type="ECO:0000313" key="6">
    <source>
        <dbReference type="Proteomes" id="UP000095412"/>
    </source>
</evidence>
<keyword evidence="2" id="KW-0812">Transmembrane</keyword>
<feature type="transmembrane region" description="Helical" evidence="2">
    <location>
        <begin position="12"/>
        <end position="32"/>
    </location>
</feature>
<evidence type="ECO:0000259" key="3">
    <source>
        <dbReference type="Pfam" id="PF13273"/>
    </source>
</evidence>
<accession>A0A1D4LQ44</accession>
<keyword evidence="2" id="KW-0472">Membrane</keyword>
<proteinExistence type="predicted"/>
<protein>
    <submittedName>
        <fullName evidence="4">Membrane protein</fullName>
    </submittedName>
</protein>
<dbReference type="RefSeq" id="WP_069995493.1">
    <property type="nucleotide sequence ID" value="NZ_FMPG01000002.1"/>
</dbReference>
<organism evidence="4 7">
    <name type="scientific">Staphylococcus caeli</name>
    <dbReference type="NCBI Taxonomy" id="2201815"/>
    <lineage>
        <taxon>Bacteria</taxon>
        <taxon>Bacillati</taxon>
        <taxon>Bacillota</taxon>
        <taxon>Bacilli</taxon>
        <taxon>Bacillales</taxon>
        <taxon>Staphylococcaceae</taxon>
        <taxon>Staphylococcus</taxon>
    </lineage>
</organism>